<sequence length="149" mass="17509">MLTFQIIQHINLIRLKHGACPLQENEHLNELAQTFANNMAKYLYFNSKPFKGYGILHNALTHSDLTKVVSNWYSGRRFYSYNLNYKIPMAKDFTQMVWKSSSFIGVGVGRRAKYFYVVAFIYPKGNIKDHFNRNVFEKEISWKKLAQIS</sequence>
<proteinExistence type="predicted"/>
<name>A0A0N5BB21_STREA</name>
<accession>A0A0N5BB21</accession>
<evidence type="ECO:0000313" key="2">
    <source>
        <dbReference type="Proteomes" id="UP000046392"/>
    </source>
</evidence>
<reference evidence="3" key="1">
    <citation type="submission" date="2017-02" db="UniProtKB">
        <authorList>
            <consortium name="WormBaseParasite"/>
        </authorList>
    </citation>
    <scope>IDENTIFICATION</scope>
</reference>
<dbReference type="InterPro" id="IPR035940">
    <property type="entry name" value="CAP_sf"/>
</dbReference>
<feature type="domain" description="SCP" evidence="1">
    <location>
        <begin position="5"/>
        <end position="129"/>
    </location>
</feature>
<dbReference type="Pfam" id="PF00188">
    <property type="entry name" value="CAP"/>
    <property type="match status" value="1"/>
</dbReference>
<keyword evidence="2" id="KW-1185">Reference proteome</keyword>
<dbReference type="SUPFAM" id="SSF55797">
    <property type="entry name" value="PR-1-like"/>
    <property type="match status" value="1"/>
</dbReference>
<protein>
    <submittedName>
        <fullName evidence="3">SCP domain-containing protein</fullName>
    </submittedName>
</protein>
<evidence type="ECO:0000259" key="1">
    <source>
        <dbReference type="SMART" id="SM00198"/>
    </source>
</evidence>
<dbReference type="SMART" id="SM00198">
    <property type="entry name" value="SCP"/>
    <property type="match status" value="1"/>
</dbReference>
<dbReference type="Proteomes" id="UP000046392">
    <property type="component" value="Unplaced"/>
</dbReference>
<evidence type="ECO:0000313" key="3">
    <source>
        <dbReference type="WBParaSite" id="SPAL_0000323400.1"/>
    </source>
</evidence>
<organism evidence="2 3">
    <name type="scientific">Strongyloides papillosus</name>
    <name type="common">Intestinal threadworm</name>
    <dbReference type="NCBI Taxonomy" id="174720"/>
    <lineage>
        <taxon>Eukaryota</taxon>
        <taxon>Metazoa</taxon>
        <taxon>Ecdysozoa</taxon>
        <taxon>Nematoda</taxon>
        <taxon>Chromadorea</taxon>
        <taxon>Rhabditida</taxon>
        <taxon>Tylenchina</taxon>
        <taxon>Panagrolaimomorpha</taxon>
        <taxon>Strongyloidoidea</taxon>
        <taxon>Strongyloididae</taxon>
        <taxon>Strongyloides</taxon>
    </lineage>
</organism>
<dbReference type="Gene3D" id="3.40.33.10">
    <property type="entry name" value="CAP"/>
    <property type="match status" value="1"/>
</dbReference>
<dbReference type="PANTHER" id="PTHR10334">
    <property type="entry name" value="CYSTEINE-RICH SECRETORY PROTEIN-RELATED"/>
    <property type="match status" value="1"/>
</dbReference>
<dbReference type="InterPro" id="IPR001283">
    <property type="entry name" value="CRISP-related"/>
</dbReference>
<dbReference type="InterPro" id="IPR014044">
    <property type="entry name" value="CAP_dom"/>
</dbReference>
<dbReference type="WBParaSite" id="SPAL_0000323400.1">
    <property type="protein sequence ID" value="SPAL_0000323400.1"/>
    <property type="gene ID" value="SPAL_0000323400"/>
</dbReference>
<dbReference type="AlphaFoldDB" id="A0A0N5BB21"/>